<dbReference type="AlphaFoldDB" id="A0A239M6D6"/>
<name>A0A239M6D6_9NOCA</name>
<sequence length="78" mass="8711">MVRVAPDIAACGYDPERFLRKSAWVDPPQRDVDVVLAGLAGRAWRDGHLPAPPGLPHLRRMQLEQADATLWWLASRLG</sequence>
<organism evidence="1 2">
    <name type="scientific">Rhodococcoides kyotonense</name>
    <dbReference type="NCBI Taxonomy" id="398843"/>
    <lineage>
        <taxon>Bacteria</taxon>
        <taxon>Bacillati</taxon>
        <taxon>Actinomycetota</taxon>
        <taxon>Actinomycetes</taxon>
        <taxon>Mycobacteriales</taxon>
        <taxon>Nocardiaceae</taxon>
        <taxon>Rhodococcoides</taxon>
    </lineage>
</organism>
<dbReference type="OrthoDB" id="2570531at2"/>
<reference evidence="2" key="1">
    <citation type="submission" date="2017-06" db="EMBL/GenBank/DDBJ databases">
        <authorList>
            <person name="Varghese N."/>
            <person name="Submissions S."/>
        </authorList>
    </citation>
    <scope>NUCLEOTIDE SEQUENCE [LARGE SCALE GENOMIC DNA]</scope>
    <source>
        <strain evidence="2">JCM 23211</strain>
    </source>
</reference>
<keyword evidence="2" id="KW-1185">Reference proteome</keyword>
<proteinExistence type="predicted"/>
<evidence type="ECO:0000313" key="2">
    <source>
        <dbReference type="Proteomes" id="UP000198327"/>
    </source>
</evidence>
<dbReference type="EMBL" id="FZOW01000016">
    <property type="protein sequence ID" value="SNT37722.1"/>
    <property type="molecule type" value="Genomic_DNA"/>
</dbReference>
<gene>
    <name evidence="1" type="ORF">SAMN05421642_11615</name>
</gene>
<dbReference type="Proteomes" id="UP000198327">
    <property type="component" value="Unassembled WGS sequence"/>
</dbReference>
<evidence type="ECO:0000313" key="1">
    <source>
        <dbReference type="EMBL" id="SNT37722.1"/>
    </source>
</evidence>
<accession>A0A239M6D6</accession>
<dbReference type="RefSeq" id="WP_089250540.1">
    <property type="nucleotide sequence ID" value="NZ_FZOW01000016.1"/>
</dbReference>
<protein>
    <submittedName>
        <fullName evidence="1">Uncharacterized protein</fullName>
    </submittedName>
</protein>